<name>A0ABP7DR92_9MICC</name>
<feature type="transmembrane region" description="Helical" evidence="1">
    <location>
        <begin position="22"/>
        <end position="40"/>
    </location>
</feature>
<proteinExistence type="predicted"/>
<protein>
    <submittedName>
        <fullName evidence="2">Uncharacterized protein</fullName>
    </submittedName>
</protein>
<gene>
    <name evidence="2" type="ORF">GCM10022377_23620</name>
</gene>
<dbReference type="Proteomes" id="UP001501536">
    <property type="component" value="Unassembled WGS sequence"/>
</dbReference>
<feature type="transmembrane region" description="Helical" evidence="1">
    <location>
        <begin position="47"/>
        <end position="66"/>
    </location>
</feature>
<feature type="transmembrane region" description="Helical" evidence="1">
    <location>
        <begin position="121"/>
        <end position="141"/>
    </location>
</feature>
<keyword evidence="3" id="KW-1185">Reference proteome</keyword>
<organism evidence="2 3">
    <name type="scientific">Zhihengliuella alba</name>
    <dbReference type="NCBI Taxonomy" id="547018"/>
    <lineage>
        <taxon>Bacteria</taxon>
        <taxon>Bacillati</taxon>
        <taxon>Actinomycetota</taxon>
        <taxon>Actinomycetes</taxon>
        <taxon>Micrococcales</taxon>
        <taxon>Micrococcaceae</taxon>
        <taxon>Zhihengliuella</taxon>
    </lineage>
</organism>
<comment type="caution">
    <text evidence="2">The sequence shown here is derived from an EMBL/GenBank/DDBJ whole genome shotgun (WGS) entry which is preliminary data.</text>
</comment>
<feature type="transmembrane region" description="Helical" evidence="1">
    <location>
        <begin position="78"/>
        <end position="100"/>
    </location>
</feature>
<dbReference type="RefSeq" id="WP_344884835.1">
    <property type="nucleotide sequence ID" value="NZ_BAABCJ010000006.1"/>
</dbReference>
<evidence type="ECO:0000256" key="1">
    <source>
        <dbReference type="SAM" id="Phobius"/>
    </source>
</evidence>
<evidence type="ECO:0000313" key="2">
    <source>
        <dbReference type="EMBL" id="GAA3709214.1"/>
    </source>
</evidence>
<accession>A0ABP7DR92</accession>
<dbReference type="EMBL" id="BAABCJ010000006">
    <property type="protein sequence ID" value="GAA3709214.1"/>
    <property type="molecule type" value="Genomic_DNA"/>
</dbReference>
<keyword evidence="1" id="KW-0472">Membrane</keyword>
<evidence type="ECO:0000313" key="3">
    <source>
        <dbReference type="Proteomes" id="UP001501536"/>
    </source>
</evidence>
<sequence>MSSGPGGQDGGAGAAERFTERLLWIHALAYVPQLFVPWFAGTDAWVALVYLAMLVPVLAPAAAVRAAGSSGYRRGPGLWTVAVASMVLAVLAAVLLFMLGSLTVQLAVPLALWAALLRRRLLVIGAAVALVALLLPFGGGGTTPDGSGVASSAAVLGLAGGAVPPLALCVLAGLQCRLNRSGVPSRPRP</sequence>
<reference evidence="3" key="1">
    <citation type="journal article" date="2019" name="Int. J. Syst. Evol. Microbiol.">
        <title>The Global Catalogue of Microorganisms (GCM) 10K type strain sequencing project: providing services to taxonomists for standard genome sequencing and annotation.</title>
        <authorList>
            <consortium name="The Broad Institute Genomics Platform"/>
            <consortium name="The Broad Institute Genome Sequencing Center for Infectious Disease"/>
            <person name="Wu L."/>
            <person name="Ma J."/>
        </authorList>
    </citation>
    <scope>NUCLEOTIDE SEQUENCE [LARGE SCALE GENOMIC DNA]</scope>
    <source>
        <strain evidence="3">JCM 16961</strain>
    </source>
</reference>
<keyword evidence="1" id="KW-1133">Transmembrane helix</keyword>
<keyword evidence="1" id="KW-0812">Transmembrane</keyword>
<feature type="transmembrane region" description="Helical" evidence="1">
    <location>
        <begin position="153"/>
        <end position="174"/>
    </location>
</feature>